<sequence length="137" mass="15202">MKGATIKEPGEGEGCGRQILVKANSLCFFLIDGARLMLGVSMAEADVVDDSNGHLDDTFLLCLDTDRGQDGARSGARCTYGDVKTYFIWYRPSGVLPAFEDSTLFSVHFFLCNFVRGLMGTPEQEQHQWEKAKEEKP</sequence>
<protein>
    <submittedName>
        <fullName evidence="2">Uncharacterized protein</fullName>
    </submittedName>
</protein>
<evidence type="ECO:0000313" key="1">
    <source>
        <dbReference type="Proteomes" id="UP000095287"/>
    </source>
</evidence>
<name>A0A1I8A2R5_9BILA</name>
<keyword evidence="1" id="KW-1185">Reference proteome</keyword>
<dbReference type="WBParaSite" id="L893_g32276.t1">
    <property type="protein sequence ID" value="L893_g32276.t1"/>
    <property type="gene ID" value="L893_g32276"/>
</dbReference>
<evidence type="ECO:0000313" key="2">
    <source>
        <dbReference type="WBParaSite" id="L893_g32276.t1"/>
    </source>
</evidence>
<reference evidence="2" key="1">
    <citation type="submission" date="2016-11" db="UniProtKB">
        <authorList>
            <consortium name="WormBaseParasite"/>
        </authorList>
    </citation>
    <scope>IDENTIFICATION</scope>
</reference>
<proteinExistence type="predicted"/>
<dbReference type="AlphaFoldDB" id="A0A1I8A2R5"/>
<dbReference type="Proteomes" id="UP000095287">
    <property type="component" value="Unplaced"/>
</dbReference>
<accession>A0A1I8A2R5</accession>
<organism evidence="1 2">
    <name type="scientific">Steinernema glaseri</name>
    <dbReference type="NCBI Taxonomy" id="37863"/>
    <lineage>
        <taxon>Eukaryota</taxon>
        <taxon>Metazoa</taxon>
        <taxon>Ecdysozoa</taxon>
        <taxon>Nematoda</taxon>
        <taxon>Chromadorea</taxon>
        <taxon>Rhabditida</taxon>
        <taxon>Tylenchina</taxon>
        <taxon>Panagrolaimomorpha</taxon>
        <taxon>Strongyloidoidea</taxon>
        <taxon>Steinernematidae</taxon>
        <taxon>Steinernema</taxon>
    </lineage>
</organism>